<protein>
    <submittedName>
        <fullName evidence="2">Uncharacterized protein</fullName>
    </submittedName>
</protein>
<feature type="transmembrane region" description="Helical" evidence="1">
    <location>
        <begin position="383"/>
        <end position="403"/>
    </location>
</feature>
<sequence length="789" mass="88332">MKKFILNKLLGILVMICTLISIMPTVSKAEENDSIKMDVAYGIEGNFKGSIGIPINVQLENNGEDINGEVEVRVPTNMPNTYDAFTSEINLASKEKRTVSIPINLPENSSKISVVLKQGENILKENTVILSSGRINEADMFMGVLTDDFNGLSIRYLDFTDSNNKSKDEERINKADSVPLAIEQLKSNAKNISSLDVIIINNYNMSNLQKEQYENLSEWVDNGGVLVIGSGENASKTVGNINKEFIDVSYNGMKNINNYTVANLSFKNASTVLQDGGEPLIYKMDKGKGKIYVSTFDLGNQNIAPKDNVMKTWKDLLKDDFLSKYKNSHRHGNNVPYQIEELSRNVPTGDIFKINKLIIVFLIYALSVGIIVYFVMKKLNKRELLWGIIPIIAVGFSIFLYFVGSNTRINDIVLNQVNIIQTDKSGTSDVVGYLGISSKYKNQLKVQEPSGTNLQNYSNERYSDRDQGKNNFTKLASKTVYRENDSYYDFKDLAALDMKKFGISGHKEIVPLIEANLNYDSKKLKGSINNTLGYDIKKLLVVSSNNVWDLGEVKADEKLNVDEDKFSAVGLAGYGDNLEDDYFKNYVRGKNKGDIKEQYKNVLRMSSLISTIGENNISNKSTFLVAITDMPIDYGFDFEKKSVSKYDTTAIIQDVDIDFTDSEGNLNYPLGYFQADITQSDSSIHMETSRNEVYGSGDMILNYSIDNNIDILDLKVGYIGNNKGAKFKGDIYIYNYEKNDYDKINYTAKGESLGNMGKYVKDGKVSIKFHGNDEEGIGIPQIAVKGRAK</sequence>
<reference evidence="2 3" key="1">
    <citation type="submission" date="2016-05" db="EMBL/GenBank/DDBJ databases">
        <title>Microbial solvent formation.</title>
        <authorList>
            <person name="Poehlein A."/>
            <person name="Montoya Solano J.D."/>
            <person name="Flitsch S."/>
            <person name="Krabben P."/>
            <person name="Duerre P."/>
            <person name="Daniel R."/>
        </authorList>
    </citation>
    <scope>NUCLEOTIDE SEQUENCE [LARGE SCALE GENOMIC DNA]</scope>
    <source>
        <strain evidence="2 3">DSM 53</strain>
    </source>
</reference>
<dbReference type="AlphaFoldDB" id="A0A1S8SC74"/>
<evidence type="ECO:0000256" key="1">
    <source>
        <dbReference type="SAM" id="Phobius"/>
    </source>
</evidence>
<keyword evidence="1" id="KW-0812">Transmembrane</keyword>
<evidence type="ECO:0000313" key="3">
    <source>
        <dbReference type="Proteomes" id="UP000190973"/>
    </source>
</evidence>
<accession>A0A1S8SC74</accession>
<dbReference type="SUPFAM" id="SSF52317">
    <property type="entry name" value="Class I glutamine amidotransferase-like"/>
    <property type="match status" value="1"/>
</dbReference>
<dbReference type="RefSeq" id="WP_077838119.1">
    <property type="nucleotide sequence ID" value="NZ_CP107022.1"/>
</dbReference>
<evidence type="ECO:0000313" key="2">
    <source>
        <dbReference type="EMBL" id="OOM62954.1"/>
    </source>
</evidence>
<gene>
    <name evidence="2" type="ORF">CLBCK_14230</name>
</gene>
<dbReference type="Proteomes" id="UP000190973">
    <property type="component" value="Unassembled WGS sequence"/>
</dbReference>
<organism evidence="2 3">
    <name type="scientific">Clostridium beijerinckii</name>
    <name type="common">Clostridium MP</name>
    <dbReference type="NCBI Taxonomy" id="1520"/>
    <lineage>
        <taxon>Bacteria</taxon>
        <taxon>Bacillati</taxon>
        <taxon>Bacillota</taxon>
        <taxon>Clostridia</taxon>
        <taxon>Eubacteriales</taxon>
        <taxon>Clostridiaceae</taxon>
        <taxon>Clostridium</taxon>
    </lineage>
</organism>
<keyword evidence="1" id="KW-0472">Membrane</keyword>
<dbReference type="Gene3D" id="3.40.50.880">
    <property type="match status" value="1"/>
</dbReference>
<dbReference type="InterPro" id="IPR029062">
    <property type="entry name" value="Class_I_gatase-like"/>
</dbReference>
<feature type="transmembrane region" description="Helical" evidence="1">
    <location>
        <begin position="357"/>
        <end position="376"/>
    </location>
</feature>
<name>A0A1S8SC74_CLOBE</name>
<keyword evidence="1" id="KW-1133">Transmembrane helix</keyword>
<proteinExistence type="predicted"/>
<comment type="caution">
    <text evidence="2">The sequence shown here is derived from an EMBL/GenBank/DDBJ whole genome shotgun (WGS) entry which is preliminary data.</text>
</comment>
<dbReference type="EMBL" id="LZZI01000018">
    <property type="protein sequence ID" value="OOM62954.1"/>
    <property type="molecule type" value="Genomic_DNA"/>
</dbReference>